<keyword evidence="2 6" id="KW-0418">Kinase</keyword>
<evidence type="ECO:0000256" key="4">
    <source>
        <dbReference type="ARBA" id="ARBA00023027"/>
    </source>
</evidence>
<dbReference type="InterPro" id="IPR017437">
    <property type="entry name" value="ATP-NAD_kinase_PpnK-typ_C"/>
</dbReference>
<organism evidence="7 8">
    <name type="scientific">Sulfurimonas diazotrophicus</name>
    <dbReference type="NCBI Taxonomy" id="3131939"/>
    <lineage>
        <taxon>Bacteria</taxon>
        <taxon>Pseudomonadati</taxon>
        <taxon>Campylobacterota</taxon>
        <taxon>Epsilonproteobacteria</taxon>
        <taxon>Campylobacterales</taxon>
        <taxon>Sulfurimonadaceae</taxon>
        <taxon>Sulfurimonas</taxon>
    </lineage>
</organism>
<keyword evidence="6" id="KW-0547">Nucleotide-binding</keyword>
<feature type="binding site" evidence="6">
    <location>
        <position position="177"/>
    </location>
    <ligand>
        <name>NAD(+)</name>
        <dbReference type="ChEBI" id="CHEBI:57540"/>
    </ligand>
</feature>
<accession>A0ABZ3HDC6</accession>
<dbReference type="InterPro" id="IPR002504">
    <property type="entry name" value="NADK"/>
</dbReference>
<comment type="caution">
    <text evidence="6">Lacks conserved residue(s) required for the propagation of feature annotation.</text>
</comment>
<evidence type="ECO:0000256" key="5">
    <source>
        <dbReference type="ARBA" id="ARBA00047925"/>
    </source>
</evidence>
<evidence type="ECO:0000313" key="7">
    <source>
        <dbReference type="EMBL" id="XAU16321.1"/>
    </source>
</evidence>
<dbReference type="PANTHER" id="PTHR20275:SF0">
    <property type="entry name" value="NAD KINASE"/>
    <property type="match status" value="1"/>
</dbReference>
<evidence type="ECO:0000256" key="6">
    <source>
        <dbReference type="HAMAP-Rule" id="MF_00361"/>
    </source>
</evidence>
<reference evidence="7 8" key="1">
    <citation type="submission" date="2024-03" db="EMBL/GenBank/DDBJ databases">
        <title>Sulfurimonas sp. HSL3-1.</title>
        <authorList>
            <person name="Wang S."/>
        </authorList>
    </citation>
    <scope>NUCLEOTIDE SEQUENCE [LARGE SCALE GENOMIC DNA]</scope>
    <source>
        <strain evidence="7 8">HSL3-1</strain>
    </source>
</reference>
<dbReference type="RefSeq" id="WP_345971458.1">
    <property type="nucleotide sequence ID" value="NZ_CP147920.1"/>
</dbReference>
<dbReference type="HAMAP" id="MF_00361">
    <property type="entry name" value="NAD_kinase"/>
    <property type="match status" value="1"/>
</dbReference>
<evidence type="ECO:0000313" key="8">
    <source>
        <dbReference type="Proteomes" id="UP001447842"/>
    </source>
</evidence>
<evidence type="ECO:0000256" key="2">
    <source>
        <dbReference type="ARBA" id="ARBA00022777"/>
    </source>
</evidence>
<keyword evidence="6" id="KW-0963">Cytoplasm</keyword>
<feature type="active site" description="Proton acceptor" evidence="6">
    <location>
        <position position="74"/>
    </location>
</feature>
<dbReference type="Proteomes" id="UP001447842">
    <property type="component" value="Chromosome"/>
</dbReference>
<dbReference type="Gene3D" id="3.40.50.10330">
    <property type="entry name" value="Probable inorganic polyphosphate/atp-NAD kinase, domain 1"/>
    <property type="match status" value="1"/>
</dbReference>
<keyword evidence="1 6" id="KW-0808">Transferase</keyword>
<feature type="binding site" evidence="6">
    <location>
        <position position="245"/>
    </location>
    <ligand>
        <name>NAD(+)</name>
        <dbReference type="ChEBI" id="CHEBI:57540"/>
    </ligand>
</feature>
<protein>
    <recommendedName>
        <fullName evidence="6">NAD kinase</fullName>
        <ecNumber evidence="6">2.7.1.23</ecNumber>
    </recommendedName>
    <alternativeName>
        <fullName evidence="6">ATP-dependent NAD kinase</fullName>
    </alternativeName>
</protein>
<dbReference type="EMBL" id="CP147920">
    <property type="protein sequence ID" value="XAU16321.1"/>
    <property type="molecule type" value="Genomic_DNA"/>
</dbReference>
<keyword evidence="3 6" id="KW-0521">NADP</keyword>
<evidence type="ECO:0000256" key="1">
    <source>
        <dbReference type="ARBA" id="ARBA00022679"/>
    </source>
</evidence>
<keyword evidence="6" id="KW-0067">ATP-binding</keyword>
<dbReference type="PANTHER" id="PTHR20275">
    <property type="entry name" value="NAD KINASE"/>
    <property type="match status" value="1"/>
</dbReference>
<evidence type="ECO:0000256" key="3">
    <source>
        <dbReference type="ARBA" id="ARBA00022857"/>
    </source>
</evidence>
<feature type="binding site" evidence="6">
    <location>
        <begin position="188"/>
        <end position="193"/>
    </location>
    <ligand>
        <name>NAD(+)</name>
        <dbReference type="ChEBI" id="CHEBI:57540"/>
    </ligand>
</feature>
<comment type="similarity">
    <text evidence="6">Belongs to the NAD kinase family.</text>
</comment>
<dbReference type="EC" id="2.7.1.23" evidence="6"/>
<dbReference type="Pfam" id="PF01513">
    <property type="entry name" value="NAD_kinase"/>
    <property type="match status" value="1"/>
</dbReference>
<keyword evidence="8" id="KW-1185">Reference proteome</keyword>
<dbReference type="Gene3D" id="2.60.200.30">
    <property type="entry name" value="Probable inorganic polyphosphate/atp-NAD kinase, domain 2"/>
    <property type="match status" value="1"/>
</dbReference>
<keyword evidence="4 6" id="KW-0520">NAD</keyword>
<dbReference type="GO" id="GO:0016301">
    <property type="term" value="F:kinase activity"/>
    <property type="evidence" value="ECO:0007669"/>
    <property type="project" value="UniProtKB-KW"/>
</dbReference>
<comment type="function">
    <text evidence="6">Involved in the regulation of the intracellular balance of NAD and NADP, and is a key enzyme in the biosynthesis of NADP. Catalyzes specifically the phosphorylation on 2'-hydroxyl of the adenosine moiety of NAD to yield NADP.</text>
</comment>
<name>A0ABZ3HDC6_9BACT</name>
<dbReference type="Pfam" id="PF20143">
    <property type="entry name" value="NAD_kinase_C"/>
    <property type="match status" value="1"/>
</dbReference>
<feature type="binding site" evidence="6">
    <location>
        <position position="158"/>
    </location>
    <ligand>
        <name>NAD(+)</name>
        <dbReference type="ChEBI" id="CHEBI:57540"/>
    </ligand>
</feature>
<sequence length="288" mass="31482">MNETAQISLKKVGIILRPSTPELKEVFYRVKQIFEAHGIEVLIDNLSGGMIGVLGQQFDILCRESDLLATIGGDGTLISAVRRSHSFGKPVMGIHAGKLGFLADVALDELDEILTQIQNGEYRIDERAMLQAVITTGAGEKRVVAFNDIVITRPSISKMIHVETFVDGKNFNTYFGDGVIISTPTGSTAYNLSAGGPVLFPLTKVFALTPICPHSLTQRPVVLPGQYDIEVRTPDQSALAVVDGQDMYEFGEGDSIRISLADMPAKLLHRKAFNYFDVLKEKLNWGEG</sequence>
<dbReference type="InterPro" id="IPR016064">
    <property type="entry name" value="NAD/diacylglycerol_kinase_sf"/>
</dbReference>
<proteinExistence type="inferred from homology"/>
<feature type="binding site" evidence="6">
    <location>
        <begin position="147"/>
        <end position="148"/>
    </location>
    <ligand>
        <name>NAD(+)</name>
        <dbReference type="ChEBI" id="CHEBI:57540"/>
    </ligand>
</feature>
<dbReference type="SUPFAM" id="SSF111331">
    <property type="entry name" value="NAD kinase/diacylglycerol kinase-like"/>
    <property type="match status" value="1"/>
</dbReference>
<gene>
    <name evidence="6" type="primary">nadK</name>
    <name evidence="7" type="ORF">WCY31_06315</name>
</gene>
<feature type="binding site" evidence="6">
    <location>
        <begin position="74"/>
        <end position="75"/>
    </location>
    <ligand>
        <name>NAD(+)</name>
        <dbReference type="ChEBI" id="CHEBI:57540"/>
    </ligand>
</feature>
<comment type="catalytic activity">
    <reaction evidence="5 6">
        <text>NAD(+) + ATP = ADP + NADP(+) + H(+)</text>
        <dbReference type="Rhea" id="RHEA:18629"/>
        <dbReference type="ChEBI" id="CHEBI:15378"/>
        <dbReference type="ChEBI" id="CHEBI:30616"/>
        <dbReference type="ChEBI" id="CHEBI:57540"/>
        <dbReference type="ChEBI" id="CHEBI:58349"/>
        <dbReference type="ChEBI" id="CHEBI:456216"/>
        <dbReference type="EC" id="2.7.1.23"/>
    </reaction>
</comment>
<comment type="subcellular location">
    <subcellularLocation>
        <location evidence="6">Cytoplasm</location>
    </subcellularLocation>
</comment>
<comment type="cofactor">
    <cofactor evidence="6">
        <name>a divalent metal cation</name>
        <dbReference type="ChEBI" id="CHEBI:60240"/>
    </cofactor>
</comment>
<dbReference type="InterPro" id="IPR017438">
    <property type="entry name" value="ATP-NAD_kinase_N"/>
</dbReference>